<evidence type="ECO:0000313" key="1">
    <source>
        <dbReference type="EMBL" id="ODV59363.1"/>
    </source>
</evidence>
<dbReference type="RefSeq" id="XP_020045670.1">
    <property type="nucleotide sequence ID" value="XM_020188763.1"/>
</dbReference>
<protein>
    <submittedName>
        <fullName evidence="1">Uncharacterized protein</fullName>
    </submittedName>
</protein>
<evidence type="ECO:0000313" key="2">
    <source>
        <dbReference type="Proteomes" id="UP000095038"/>
    </source>
</evidence>
<gene>
    <name evidence="1" type="ORF">ASCRUDRAFT_111960</name>
</gene>
<organism evidence="1 2">
    <name type="scientific">Ascoidea rubescens DSM 1968</name>
    <dbReference type="NCBI Taxonomy" id="1344418"/>
    <lineage>
        <taxon>Eukaryota</taxon>
        <taxon>Fungi</taxon>
        <taxon>Dikarya</taxon>
        <taxon>Ascomycota</taxon>
        <taxon>Saccharomycotina</taxon>
        <taxon>Saccharomycetes</taxon>
        <taxon>Ascoideaceae</taxon>
        <taxon>Ascoidea</taxon>
    </lineage>
</organism>
<sequence length="85" mass="9650">MATRLYCGAPVAPYSVCSTTPSSGAVEYYAEISRRLDVISLNIDILRYATTLHIQQCTLFQMGIFRINFISLNFNHSSFDRLQHT</sequence>
<dbReference type="InParanoid" id="A0A1D2VCY2"/>
<keyword evidence="2" id="KW-1185">Reference proteome</keyword>
<accession>A0A1D2VCY2</accession>
<dbReference type="EMBL" id="KV454486">
    <property type="protein sequence ID" value="ODV59363.1"/>
    <property type="molecule type" value="Genomic_DNA"/>
</dbReference>
<dbReference type="AlphaFoldDB" id="A0A1D2VCY2"/>
<reference evidence="2" key="1">
    <citation type="submission" date="2016-05" db="EMBL/GenBank/DDBJ databases">
        <title>Comparative genomics of biotechnologically important yeasts.</title>
        <authorList>
            <consortium name="DOE Joint Genome Institute"/>
            <person name="Riley R."/>
            <person name="Haridas S."/>
            <person name="Wolfe K.H."/>
            <person name="Lopes M.R."/>
            <person name="Hittinger C.T."/>
            <person name="Goker M."/>
            <person name="Salamov A."/>
            <person name="Wisecaver J."/>
            <person name="Long T.M."/>
            <person name="Aerts A.L."/>
            <person name="Barry K."/>
            <person name="Choi C."/>
            <person name="Clum A."/>
            <person name="Coughlan A.Y."/>
            <person name="Deshpande S."/>
            <person name="Douglass A.P."/>
            <person name="Hanson S.J."/>
            <person name="Klenk H.-P."/>
            <person name="Labutti K."/>
            <person name="Lapidus A."/>
            <person name="Lindquist E."/>
            <person name="Lipzen A."/>
            <person name="Meier-Kolthoff J.P."/>
            <person name="Ohm R.A."/>
            <person name="Otillar R.P."/>
            <person name="Pangilinan J."/>
            <person name="Peng Y."/>
            <person name="Rokas A."/>
            <person name="Rosa C.A."/>
            <person name="Scheuner C."/>
            <person name="Sibirny A.A."/>
            <person name="Slot J.C."/>
            <person name="Stielow J.B."/>
            <person name="Sun H."/>
            <person name="Kurtzman C.P."/>
            <person name="Blackwell M."/>
            <person name="Grigoriev I.V."/>
            <person name="Jeffries T.W."/>
        </authorList>
    </citation>
    <scope>NUCLEOTIDE SEQUENCE [LARGE SCALE GENOMIC DNA]</scope>
    <source>
        <strain evidence="2">DSM 1968</strain>
    </source>
</reference>
<name>A0A1D2VCY2_9ASCO</name>
<dbReference type="Proteomes" id="UP000095038">
    <property type="component" value="Unassembled WGS sequence"/>
</dbReference>
<proteinExistence type="predicted"/>
<dbReference type="GeneID" id="30962399"/>